<accession>A0ABP8MXB2</accession>
<evidence type="ECO:0000256" key="3">
    <source>
        <dbReference type="ARBA" id="ARBA00022777"/>
    </source>
</evidence>
<dbReference type="PROSITE" id="PS50011">
    <property type="entry name" value="PROTEIN_KINASE_DOM"/>
    <property type="match status" value="1"/>
</dbReference>
<dbReference type="InterPro" id="IPR017441">
    <property type="entry name" value="Protein_kinase_ATP_BS"/>
</dbReference>
<keyword evidence="1" id="KW-0808">Transferase</keyword>
<keyword evidence="2 6" id="KW-0547">Nucleotide-binding</keyword>
<feature type="domain" description="Protein kinase" evidence="9">
    <location>
        <begin position="88"/>
        <end position="385"/>
    </location>
</feature>
<dbReference type="PANTHER" id="PTHR43289:SF6">
    <property type="entry name" value="SERINE_THREONINE-PROTEIN KINASE NEKL-3"/>
    <property type="match status" value="1"/>
</dbReference>
<dbReference type="InterPro" id="IPR000719">
    <property type="entry name" value="Prot_kinase_dom"/>
</dbReference>
<reference evidence="11" key="1">
    <citation type="journal article" date="2019" name="Int. J. Syst. Evol. Microbiol.">
        <title>The Global Catalogue of Microorganisms (GCM) 10K type strain sequencing project: providing services to taxonomists for standard genome sequencing and annotation.</title>
        <authorList>
            <consortium name="The Broad Institute Genomics Platform"/>
            <consortium name="The Broad Institute Genome Sequencing Center for Infectious Disease"/>
            <person name="Wu L."/>
            <person name="Ma J."/>
        </authorList>
    </citation>
    <scope>NUCLEOTIDE SEQUENCE [LARGE SCALE GENOMIC DNA]</scope>
    <source>
        <strain evidence="11">JCM 17759</strain>
    </source>
</reference>
<sequence length="812" mass="90877">MSSPNERSIFLQALDSPTPDQRNDYLDSACGDNAALRASVEALLAAHDHPSNPLDNPLGKGLSDMPTITSIAPPPKSTEHVGMKIGGYRLMEQIGEGGFGLVFVAQQERPVKRRVALKIVKPGTGSKEVIARFEAERQAVALMDHPNIAQVFDAGVTDDARPYFVMELVRGVPITEFCDNHHLDVAARLSLFIDVCSAVQHAHQKGVIHRDIKPSNVMVTLHDDRPVVKVIDFGVAKAIGQSLTDKTIYTRFFSMIGTPLYMSPEQAEMSGLDVDTRSDIYSLGVMLYELLTGTTPFDRERLDSAGYDEMRRIIREEEPPKPSTRLTTMGERLSTVSVSRHTEPTRLTSTVRGDLDWIVMKSLDKDRTRRYESAAAMAGDIRHYLSEEPINARPPSRGYQIRKFARRNRVPLITASLVAVTMIIGLVTSLWQMSAAIDERDKKDRALQQALQAKNEATAARREVEQFAERLTSANLLVASGQAHADAGKWPEAREDYGNAVQMQPSYYLPWVQRAQFFTRLKLWDEAAADYEHALSLGAPTDSPQWWGVPALFQLTGDQQAYNKWVTQNYERTQQDTQTPQWWTLRGMVISADSTSAIQFEQFANDAERWLDAQPARPSHRSGGGPPRDRRPPRNTPLDDFDRMSEPLDAPEDHGFGPPGRRSFDDPGLPPDRFAGPQGSQFLPRQVCLYVTGVTHLRANHFELAIERFREAGDDPNWPGADIVHAPLAIALHRSGQADEARDALQKADDTLDRWFRDLKDQPTRSSPIPWFDFVEAIVLHRQATILLTGYAPADNPDLRELRQTSLDMIAP</sequence>
<evidence type="ECO:0000256" key="7">
    <source>
        <dbReference type="SAM" id="Coils"/>
    </source>
</evidence>
<keyword evidence="7" id="KW-0175">Coiled coil</keyword>
<dbReference type="SMART" id="SM00028">
    <property type="entry name" value="TPR"/>
    <property type="match status" value="2"/>
</dbReference>
<dbReference type="PANTHER" id="PTHR43289">
    <property type="entry name" value="MITOGEN-ACTIVATED PROTEIN KINASE KINASE KINASE 20-RELATED"/>
    <property type="match status" value="1"/>
</dbReference>
<dbReference type="PROSITE" id="PS50005">
    <property type="entry name" value="TPR"/>
    <property type="match status" value="1"/>
</dbReference>
<evidence type="ECO:0000313" key="10">
    <source>
        <dbReference type="EMBL" id="GAA4456954.1"/>
    </source>
</evidence>
<keyword evidence="5" id="KW-0802">TPR repeat</keyword>
<gene>
    <name evidence="10" type="ORF">GCM10023156_33060</name>
</gene>
<dbReference type="PROSITE" id="PS00108">
    <property type="entry name" value="PROTEIN_KINASE_ST"/>
    <property type="match status" value="1"/>
</dbReference>
<evidence type="ECO:0000256" key="2">
    <source>
        <dbReference type="ARBA" id="ARBA00022741"/>
    </source>
</evidence>
<evidence type="ECO:0000256" key="1">
    <source>
        <dbReference type="ARBA" id="ARBA00022679"/>
    </source>
</evidence>
<evidence type="ECO:0000256" key="8">
    <source>
        <dbReference type="SAM" id="MobiDB-lite"/>
    </source>
</evidence>
<evidence type="ECO:0000256" key="6">
    <source>
        <dbReference type="PROSITE-ProRule" id="PRU10141"/>
    </source>
</evidence>
<keyword evidence="4 6" id="KW-0067">ATP-binding</keyword>
<feature type="compositionally biased region" description="Basic and acidic residues" evidence="8">
    <location>
        <begin position="640"/>
        <end position="655"/>
    </location>
</feature>
<feature type="binding site" evidence="6">
    <location>
        <position position="118"/>
    </location>
    <ligand>
        <name>ATP</name>
        <dbReference type="ChEBI" id="CHEBI:30616"/>
    </ligand>
</feature>
<dbReference type="InterPro" id="IPR011009">
    <property type="entry name" value="Kinase-like_dom_sf"/>
</dbReference>
<dbReference type="SMART" id="SM00220">
    <property type="entry name" value="S_TKc"/>
    <property type="match status" value="1"/>
</dbReference>
<feature type="region of interest" description="Disordered" evidence="8">
    <location>
        <begin position="614"/>
        <end position="678"/>
    </location>
</feature>
<dbReference type="CDD" id="cd14014">
    <property type="entry name" value="STKc_PknB_like"/>
    <property type="match status" value="1"/>
</dbReference>
<dbReference type="RefSeq" id="WP_345323760.1">
    <property type="nucleotide sequence ID" value="NZ_BAABGA010000039.1"/>
</dbReference>
<dbReference type="PROSITE" id="PS00107">
    <property type="entry name" value="PROTEIN_KINASE_ATP"/>
    <property type="match status" value="1"/>
</dbReference>
<keyword evidence="11" id="KW-1185">Reference proteome</keyword>
<dbReference type="Gene3D" id="1.25.40.10">
    <property type="entry name" value="Tetratricopeptide repeat domain"/>
    <property type="match status" value="1"/>
</dbReference>
<dbReference type="GO" id="GO:0016301">
    <property type="term" value="F:kinase activity"/>
    <property type="evidence" value="ECO:0007669"/>
    <property type="project" value="UniProtKB-KW"/>
</dbReference>
<dbReference type="InterPro" id="IPR008271">
    <property type="entry name" value="Ser/Thr_kinase_AS"/>
</dbReference>
<dbReference type="SUPFAM" id="SSF56112">
    <property type="entry name" value="Protein kinase-like (PK-like)"/>
    <property type="match status" value="1"/>
</dbReference>
<organism evidence="10 11">
    <name type="scientific">Novipirellula rosea</name>
    <dbReference type="NCBI Taxonomy" id="1031540"/>
    <lineage>
        <taxon>Bacteria</taxon>
        <taxon>Pseudomonadati</taxon>
        <taxon>Planctomycetota</taxon>
        <taxon>Planctomycetia</taxon>
        <taxon>Pirellulales</taxon>
        <taxon>Pirellulaceae</taxon>
        <taxon>Novipirellula</taxon>
    </lineage>
</organism>
<name>A0ABP8MXB2_9BACT</name>
<evidence type="ECO:0000256" key="4">
    <source>
        <dbReference type="ARBA" id="ARBA00022840"/>
    </source>
</evidence>
<evidence type="ECO:0000256" key="5">
    <source>
        <dbReference type="PROSITE-ProRule" id="PRU00339"/>
    </source>
</evidence>
<evidence type="ECO:0000313" key="11">
    <source>
        <dbReference type="Proteomes" id="UP001500840"/>
    </source>
</evidence>
<feature type="repeat" description="TPR" evidence="5">
    <location>
        <begin position="474"/>
        <end position="507"/>
    </location>
</feature>
<proteinExistence type="predicted"/>
<dbReference type="InterPro" id="IPR019734">
    <property type="entry name" value="TPR_rpt"/>
</dbReference>
<dbReference type="InterPro" id="IPR011990">
    <property type="entry name" value="TPR-like_helical_dom_sf"/>
</dbReference>
<dbReference type="Gene3D" id="1.10.510.10">
    <property type="entry name" value="Transferase(Phosphotransferase) domain 1"/>
    <property type="match status" value="1"/>
</dbReference>
<protein>
    <submittedName>
        <fullName evidence="10">Serine/threonine-protein kinase</fullName>
    </submittedName>
</protein>
<feature type="coiled-coil region" evidence="7">
    <location>
        <begin position="443"/>
        <end position="470"/>
    </location>
</feature>
<dbReference type="EMBL" id="BAABGA010000039">
    <property type="protein sequence ID" value="GAA4456954.1"/>
    <property type="molecule type" value="Genomic_DNA"/>
</dbReference>
<dbReference type="Proteomes" id="UP001500840">
    <property type="component" value="Unassembled WGS sequence"/>
</dbReference>
<evidence type="ECO:0000259" key="9">
    <source>
        <dbReference type="PROSITE" id="PS50011"/>
    </source>
</evidence>
<dbReference type="Gene3D" id="3.30.200.20">
    <property type="entry name" value="Phosphorylase Kinase, domain 1"/>
    <property type="match status" value="1"/>
</dbReference>
<dbReference type="Pfam" id="PF00069">
    <property type="entry name" value="Pkinase"/>
    <property type="match status" value="1"/>
</dbReference>
<keyword evidence="3 10" id="KW-0418">Kinase</keyword>
<comment type="caution">
    <text evidence="10">The sequence shown here is derived from an EMBL/GenBank/DDBJ whole genome shotgun (WGS) entry which is preliminary data.</text>
</comment>
<dbReference type="SUPFAM" id="SSF48452">
    <property type="entry name" value="TPR-like"/>
    <property type="match status" value="1"/>
</dbReference>